<evidence type="ECO:0000259" key="2">
    <source>
        <dbReference type="Pfam" id="PF01243"/>
    </source>
</evidence>
<dbReference type="Pfam" id="PF01243">
    <property type="entry name" value="PNPOx_N"/>
    <property type="match status" value="1"/>
</dbReference>
<reference evidence="3 4" key="1">
    <citation type="submission" date="2021-06" db="EMBL/GenBank/DDBJ databases">
        <title>Actinomycetes sequencing.</title>
        <authorList>
            <person name="Shan Q."/>
        </authorList>
    </citation>
    <scope>NUCLEOTIDE SEQUENCE [LARGE SCALE GENOMIC DNA]</scope>
    <source>
        <strain evidence="3 4">NEAU-G5</strain>
    </source>
</reference>
<dbReference type="InterPro" id="IPR011576">
    <property type="entry name" value="Pyridox_Oxase_N"/>
</dbReference>
<dbReference type="Proteomes" id="UP000733379">
    <property type="component" value="Unassembled WGS sequence"/>
</dbReference>
<keyword evidence="4" id="KW-1185">Reference proteome</keyword>
<dbReference type="RefSeq" id="WP_215918644.1">
    <property type="nucleotide sequence ID" value="NZ_JAHKNI010000006.1"/>
</dbReference>
<dbReference type="NCBIfam" id="TIGR04023">
    <property type="entry name" value="PPOX_MSMEG_5819"/>
    <property type="match status" value="1"/>
</dbReference>
<dbReference type="PANTHER" id="PTHR35176">
    <property type="entry name" value="HEME OXYGENASE HI_0854-RELATED"/>
    <property type="match status" value="1"/>
</dbReference>
<dbReference type="PANTHER" id="PTHR35176:SF6">
    <property type="entry name" value="HEME OXYGENASE HI_0854-RELATED"/>
    <property type="match status" value="1"/>
</dbReference>
<organism evidence="3 4">
    <name type="scientific">Nocardia albiluteola</name>
    <dbReference type="NCBI Taxonomy" id="2842303"/>
    <lineage>
        <taxon>Bacteria</taxon>
        <taxon>Bacillati</taxon>
        <taxon>Actinomycetota</taxon>
        <taxon>Actinomycetes</taxon>
        <taxon>Mycobacteriales</taxon>
        <taxon>Nocardiaceae</taxon>
        <taxon>Nocardia</taxon>
    </lineage>
</organism>
<feature type="domain" description="Pyridoxamine 5'-phosphate oxidase N-terminal" evidence="2">
    <location>
        <begin position="8"/>
        <end position="99"/>
    </location>
</feature>
<dbReference type="Gene3D" id="2.30.110.10">
    <property type="entry name" value="Electron Transport, Fmn-binding Protein, Chain A"/>
    <property type="match status" value="1"/>
</dbReference>
<dbReference type="InterPro" id="IPR024031">
    <property type="entry name" value="MSMEG_5819/OxyR"/>
</dbReference>
<dbReference type="GO" id="GO:0016491">
    <property type="term" value="F:oxidoreductase activity"/>
    <property type="evidence" value="ECO:0007669"/>
    <property type="project" value="UniProtKB-KW"/>
</dbReference>
<proteinExistence type="predicted"/>
<dbReference type="SUPFAM" id="SSF50475">
    <property type="entry name" value="FMN-binding split barrel"/>
    <property type="match status" value="1"/>
</dbReference>
<dbReference type="InterPro" id="IPR052019">
    <property type="entry name" value="F420H2_bilvrd_red/Heme_oxyg"/>
</dbReference>
<evidence type="ECO:0000313" key="3">
    <source>
        <dbReference type="EMBL" id="MBU3063742.1"/>
    </source>
</evidence>
<protein>
    <submittedName>
        <fullName evidence="3">PPOX class F420-dependent oxidoreductase</fullName>
        <ecNumber evidence="3">1.-.-.-</ecNumber>
    </submittedName>
</protein>
<gene>
    <name evidence="3" type="ORF">KO481_19675</name>
</gene>
<name>A0ABS6B0B3_9NOCA</name>
<evidence type="ECO:0000256" key="1">
    <source>
        <dbReference type="ARBA" id="ARBA00023002"/>
    </source>
</evidence>
<accession>A0ABS6B0B3</accession>
<keyword evidence="1 3" id="KW-0560">Oxidoreductase</keyword>
<evidence type="ECO:0000313" key="4">
    <source>
        <dbReference type="Proteomes" id="UP000733379"/>
    </source>
</evidence>
<dbReference type="EC" id="1.-.-.-" evidence="3"/>
<dbReference type="InterPro" id="IPR012349">
    <property type="entry name" value="Split_barrel_FMN-bd"/>
</dbReference>
<sequence length="138" mass="15112">MPFTKIERTYLLTHPLGRLATVTPGGLPLIAPVGFQLNPDGTIDIGGPNPNSQRYRNVKANPNVSFVVDDMTPDDPGEVKPGWGRGVIIRGEAEVLAVETPPVAPEWFANQIIRIHPRRIHSWHIDPGNPEGETRTVA</sequence>
<comment type="caution">
    <text evidence="3">The sequence shown here is derived from an EMBL/GenBank/DDBJ whole genome shotgun (WGS) entry which is preliminary data.</text>
</comment>
<dbReference type="EMBL" id="JAHKNI010000006">
    <property type="protein sequence ID" value="MBU3063742.1"/>
    <property type="molecule type" value="Genomic_DNA"/>
</dbReference>